<reference evidence="2" key="1">
    <citation type="submission" date="2022-12" db="EMBL/GenBank/DDBJ databases">
        <authorList>
            <person name="Petersen C."/>
        </authorList>
    </citation>
    <scope>NUCLEOTIDE SEQUENCE</scope>
    <source>
        <strain evidence="2">IBT 30728</strain>
    </source>
</reference>
<dbReference type="RefSeq" id="XP_056788875.1">
    <property type="nucleotide sequence ID" value="XM_056935951.1"/>
</dbReference>
<dbReference type="Proteomes" id="UP001148312">
    <property type="component" value="Unassembled WGS sequence"/>
</dbReference>
<feature type="region of interest" description="Disordered" evidence="1">
    <location>
        <begin position="1"/>
        <end position="84"/>
    </location>
</feature>
<organism evidence="2 3">
    <name type="scientific">Penicillium diatomitis</name>
    <dbReference type="NCBI Taxonomy" id="2819901"/>
    <lineage>
        <taxon>Eukaryota</taxon>
        <taxon>Fungi</taxon>
        <taxon>Dikarya</taxon>
        <taxon>Ascomycota</taxon>
        <taxon>Pezizomycotina</taxon>
        <taxon>Eurotiomycetes</taxon>
        <taxon>Eurotiomycetidae</taxon>
        <taxon>Eurotiales</taxon>
        <taxon>Aspergillaceae</taxon>
        <taxon>Penicillium</taxon>
    </lineage>
</organism>
<dbReference type="AlphaFoldDB" id="A0A9X0BSS5"/>
<reference evidence="2" key="2">
    <citation type="journal article" date="2023" name="IMA Fungus">
        <title>Comparative genomic study of the Penicillium genus elucidates a diverse pangenome and 15 lateral gene transfer events.</title>
        <authorList>
            <person name="Petersen C."/>
            <person name="Sorensen T."/>
            <person name="Nielsen M.R."/>
            <person name="Sondergaard T.E."/>
            <person name="Sorensen J.L."/>
            <person name="Fitzpatrick D.A."/>
            <person name="Frisvad J.C."/>
            <person name="Nielsen K.L."/>
        </authorList>
    </citation>
    <scope>NUCLEOTIDE SEQUENCE</scope>
    <source>
        <strain evidence="2">IBT 30728</strain>
    </source>
</reference>
<dbReference type="GeneID" id="81626200"/>
<proteinExistence type="predicted"/>
<evidence type="ECO:0000313" key="2">
    <source>
        <dbReference type="EMBL" id="KAJ5482903.1"/>
    </source>
</evidence>
<name>A0A9X0BSS5_9EURO</name>
<keyword evidence="3" id="KW-1185">Reference proteome</keyword>
<accession>A0A9X0BSS5</accession>
<feature type="compositionally biased region" description="Basic and acidic residues" evidence="1">
    <location>
        <begin position="11"/>
        <end position="29"/>
    </location>
</feature>
<dbReference type="EMBL" id="JAPWDQ010000008">
    <property type="protein sequence ID" value="KAJ5482903.1"/>
    <property type="molecule type" value="Genomic_DNA"/>
</dbReference>
<comment type="caution">
    <text evidence="2">The sequence shown here is derived from an EMBL/GenBank/DDBJ whole genome shotgun (WGS) entry which is preliminary data.</text>
</comment>
<evidence type="ECO:0000313" key="3">
    <source>
        <dbReference type="Proteomes" id="UP001148312"/>
    </source>
</evidence>
<protein>
    <submittedName>
        <fullName evidence="2">Uncharacterized protein</fullName>
    </submittedName>
</protein>
<gene>
    <name evidence="2" type="ORF">N7539_006349</name>
</gene>
<sequence>MASSARSQAEAQEHEGARDSNQKHKEPESHYWSGIQPRYMSVEQEQESQYDIGDMSKSEMLNRNRLLRSKPHDPNDYAEGPVEG</sequence>
<feature type="compositionally biased region" description="Low complexity" evidence="1">
    <location>
        <begin position="1"/>
        <end position="10"/>
    </location>
</feature>
<evidence type="ECO:0000256" key="1">
    <source>
        <dbReference type="SAM" id="MobiDB-lite"/>
    </source>
</evidence>